<feature type="transmembrane region" description="Helical" evidence="5">
    <location>
        <begin position="59"/>
        <end position="79"/>
    </location>
</feature>
<evidence type="ECO:0000259" key="6">
    <source>
        <dbReference type="PROSITE" id="PS50850"/>
    </source>
</evidence>
<gene>
    <name evidence="7" type="ORF">OG222_26540</name>
</gene>
<evidence type="ECO:0000256" key="1">
    <source>
        <dbReference type="ARBA" id="ARBA00004651"/>
    </source>
</evidence>
<feature type="transmembrane region" description="Helical" evidence="5">
    <location>
        <begin position="24"/>
        <end position="47"/>
    </location>
</feature>
<keyword evidence="3 5" id="KW-1133">Transmembrane helix</keyword>
<feature type="transmembrane region" description="Helical" evidence="5">
    <location>
        <begin position="230"/>
        <end position="251"/>
    </location>
</feature>
<dbReference type="InterPro" id="IPR020846">
    <property type="entry name" value="MFS_dom"/>
</dbReference>
<evidence type="ECO:0000256" key="3">
    <source>
        <dbReference type="ARBA" id="ARBA00022989"/>
    </source>
</evidence>
<dbReference type="EMBL" id="CP108169">
    <property type="protein sequence ID" value="WTQ76442.1"/>
    <property type="molecule type" value="Genomic_DNA"/>
</dbReference>
<feature type="transmembrane region" description="Helical" evidence="5">
    <location>
        <begin position="341"/>
        <end position="361"/>
    </location>
</feature>
<feature type="transmembrane region" description="Helical" evidence="5">
    <location>
        <begin position="307"/>
        <end position="329"/>
    </location>
</feature>
<feature type="domain" description="Major facilitator superfamily (MFS) profile" evidence="6">
    <location>
        <begin position="25"/>
        <end position="396"/>
    </location>
</feature>
<feature type="transmembrane region" description="Helical" evidence="5">
    <location>
        <begin position="150"/>
        <end position="171"/>
    </location>
</feature>
<evidence type="ECO:0000256" key="2">
    <source>
        <dbReference type="ARBA" id="ARBA00022692"/>
    </source>
</evidence>
<dbReference type="AlphaFoldDB" id="A0AAU1LZ64"/>
<dbReference type="PROSITE" id="PS50850">
    <property type="entry name" value="MFS"/>
    <property type="match status" value="1"/>
</dbReference>
<dbReference type="SUPFAM" id="SSF103473">
    <property type="entry name" value="MFS general substrate transporter"/>
    <property type="match status" value="1"/>
</dbReference>
<dbReference type="GO" id="GO:0005886">
    <property type="term" value="C:plasma membrane"/>
    <property type="evidence" value="ECO:0007669"/>
    <property type="project" value="UniProtKB-SubCell"/>
</dbReference>
<proteinExistence type="predicted"/>
<dbReference type="InterPro" id="IPR052714">
    <property type="entry name" value="MFS_Exporter"/>
</dbReference>
<keyword evidence="2 5" id="KW-0812">Transmembrane</keyword>
<feature type="transmembrane region" description="Helical" evidence="5">
    <location>
        <begin position="91"/>
        <end position="109"/>
    </location>
</feature>
<sequence length="402" mass="39831">MITPAEPSAPADRRVPPSARRRRAAVGGALIAAFGGFASFNLLLSALPAYAVRSGAGPAGAGALTATLMGATLAVQPFTPRLFARLGRRHSLALSGALLGLPCLALPAATTLTALHGLAAVRGLGFGVFVVAGVTFTTDLFPAANRGRAIGWYGAVVGVAGVLGAPLGIALARQEAYGLVFALAAGAAGLVVAGSFGFPREAASPRAAAPRTGRLWGGTWASLRPMTGPLLLELASTTAYGVVFTFLPLTAPAAPEALFSAQASSVLARLGAGWLIDRYGGRPVLVPAVLLNALGTAAGSASHETALLLTGAVLFGSGFGAVQSATLVLVMQAADDSSARLGLAGVAWNIAFDAGTGIGSLGGGPLLAAGGPATLFGPTAAVLAGLLLLPATRRPRRPDRGG</sequence>
<evidence type="ECO:0000256" key="4">
    <source>
        <dbReference type="ARBA" id="ARBA00023136"/>
    </source>
</evidence>
<keyword evidence="4 5" id="KW-0472">Membrane</keyword>
<dbReference type="InterPro" id="IPR036259">
    <property type="entry name" value="MFS_trans_sf"/>
</dbReference>
<evidence type="ECO:0000313" key="7">
    <source>
        <dbReference type="EMBL" id="WTQ76442.1"/>
    </source>
</evidence>
<comment type="subcellular location">
    <subcellularLocation>
        <location evidence="1">Cell membrane</location>
        <topology evidence="1">Multi-pass membrane protein</topology>
    </subcellularLocation>
</comment>
<dbReference type="PANTHER" id="PTHR23531:SF1">
    <property type="entry name" value="QUINOLENE RESISTANCE PROTEIN NORA"/>
    <property type="match status" value="1"/>
</dbReference>
<name>A0AAU1LZ64_9ACTN</name>
<feature type="transmembrane region" description="Helical" evidence="5">
    <location>
        <begin position="177"/>
        <end position="198"/>
    </location>
</feature>
<protein>
    <submittedName>
        <fullName evidence="7">MFS transporter</fullName>
    </submittedName>
</protein>
<dbReference type="Pfam" id="PF07690">
    <property type="entry name" value="MFS_1"/>
    <property type="match status" value="2"/>
</dbReference>
<dbReference type="InterPro" id="IPR011701">
    <property type="entry name" value="MFS"/>
</dbReference>
<organism evidence="7">
    <name type="scientific">Streptomyces sp. NBC_00148</name>
    <dbReference type="NCBI Taxonomy" id="2903626"/>
    <lineage>
        <taxon>Bacteria</taxon>
        <taxon>Bacillati</taxon>
        <taxon>Actinomycetota</taxon>
        <taxon>Actinomycetes</taxon>
        <taxon>Kitasatosporales</taxon>
        <taxon>Streptomycetaceae</taxon>
        <taxon>Streptomyces</taxon>
    </lineage>
</organism>
<dbReference type="PANTHER" id="PTHR23531">
    <property type="entry name" value="QUINOLENE RESISTANCE PROTEIN NORA"/>
    <property type="match status" value="1"/>
</dbReference>
<feature type="transmembrane region" description="Helical" evidence="5">
    <location>
        <begin position="367"/>
        <end position="389"/>
    </location>
</feature>
<evidence type="ECO:0000256" key="5">
    <source>
        <dbReference type="SAM" id="Phobius"/>
    </source>
</evidence>
<feature type="transmembrane region" description="Helical" evidence="5">
    <location>
        <begin position="115"/>
        <end position="138"/>
    </location>
</feature>
<reference evidence="7" key="1">
    <citation type="submission" date="2022-10" db="EMBL/GenBank/DDBJ databases">
        <title>The complete genomes of actinobacterial strains from the NBC collection.</title>
        <authorList>
            <person name="Joergensen T.S."/>
            <person name="Alvarez Arevalo M."/>
            <person name="Sterndorff E.B."/>
            <person name="Faurdal D."/>
            <person name="Vuksanovic O."/>
            <person name="Mourched A.-S."/>
            <person name="Charusanti P."/>
            <person name="Shaw S."/>
            <person name="Blin K."/>
            <person name="Weber T."/>
        </authorList>
    </citation>
    <scope>NUCLEOTIDE SEQUENCE</scope>
    <source>
        <strain evidence="7">NBC_00148</strain>
    </source>
</reference>
<dbReference type="GO" id="GO:0022857">
    <property type="term" value="F:transmembrane transporter activity"/>
    <property type="evidence" value="ECO:0007669"/>
    <property type="project" value="InterPro"/>
</dbReference>
<accession>A0AAU1LZ64</accession>
<dbReference type="Gene3D" id="1.20.1250.20">
    <property type="entry name" value="MFS general substrate transporter like domains"/>
    <property type="match status" value="2"/>
</dbReference>